<reference evidence="4 5" key="1">
    <citation type="submission" date="2018-06" db="EMBL/GenBank/DDBJ databases">
        <authorList>
            <consortium name="Pathogen Informatics"/>
            <person name="Doyle S."/>
        </authorList>
    </citation>
    <scope>NUCLEOTIDE SEQUENCE [LARGE SCALE GENOMIC DNA]</scope>
    <source>
        <strain evidence="4 5">NCTC11661</strain>
    </source>
</reference>
<dbReference type="InterPro" id="IPR029044">
    <property type="entry name" value="Nucleotide-diphossugar_trans"/>
</dbReference>
<feature type="domain" description="Glycosyltransferase 2-like" evidence="3">
    <location>
        <begin position="6"/>
        <end position="134"/>
    </location>
</feature>
<organism evidence="4 5">
    <name type="scientific">Bergeyella zoohelcum</name>
    <dbReference type="NCBI Taxonomy" id="1015"/>
    <lineage>
        <taxon>Bacteria</taxon>
        <taxon>Pseudomonadati</taxon>
        <taxon>Bacteroidota</taxon>
        <taxon>Flavobacteriia</taxon>
        <taxon>Flavobacteriales</taxon>
        <taxon>Weeksellaceae</taxon>
        <taxon>Bergeyella</taxon>
    </lineage>
</organism>
<dbReference type="CDD" id="cd00761">
    <property type="entry name" value="Glyco_tranf_GTA_type"/>
    <property type="match status" value="1"/>
</dbReference>
<dbReference type="PANTHER" id="PTHR22916">
    <property type="entry name" value="GLYCOSYLTRANSFERASE"/>
    <property type="match status" value="1"/>
</dbReference>
<gene>
    <name evidence="4" type="primary">hyaD_4</name>
    <name evidence="4" type="ORF">NCTC11661_00866</name>
</gene>
<evidence type="ECO:0000259" key="3">
    <source>
        <dbReference type="Pfam" id="PF00535"/>
    </source>
</evidence>
<dbReference type="Gene3D" id="3.90.550.10">
    <property type="entry name" value="Spore Coat Polysaccharide Biosynthesis Protein SpsA, Chain A"/>
    <property type="match status" value="1"/>
</dbReference>
<keyword evidence="1 4" id="KW-0328">Glycosyltransferase</keyword>
<evidence type="ECO:0000313" key="4">
    <source>
        <dbReference type="EMBL" id="SSZ47200.1"/>
    </source>
</evidence>
<evidence type="ECO:0000256" key="1">
    <source>
        <dbReference type="ARBA" id="ARBA00022676"/>
    </source>
</evidence>
<accession>A0A376C1T0</accession>
<name>A0A376C1T0_9FLAO</name>
<dbReference type="Pfam" id="PF00535">
    <property type="entry name" value="Glycos_transf_2"/>
    <property type="match status" value="1"/>
</dbReference>
<keyword evidence="2 4" id="KW-0808">Transferase</keyword>
<dbReference type="AlphaFoldDB" id="A0A376C1T0"/>
<dbReference type="PANTHER" id="PTHR22916:SF51">
    <property type="entry name" value="GLYCOSYLTRANSFERASE EPSH-RELATED"/>
    <property type="match status" value="1"/>
</dbReference>
<dbReference type="SUPFAM" id="SSF53448">
    <property type="entry name" value="Nucleotide-diphospho-sugar transferases"/>
    <property type="match status" value="1"/>
</dbReference>
<dbReference type="GO" id="GO:0050501">
    <property type="term" value="F:hyaluronan synthase activity"/>
    <property type="evidence" value="ECO:0007669"/>
    <property type="project" value="UniProtKB-EC"/>
</dbReference>
<dbReference type="RefSeq" id="WP_002686392.1">
    <property type="nucleotide sequence ID" value="NZ_UFTJ01000001.1"/>
</dbReference>
<proteinExistence type="predicted"/>
<sequence length="333" mass="39756">MKPFISVIVPIYNVERYLAKCISSLLNQTYDNYELILVNDGSPDNCGAICDEFKQKSDKITVLHLENGGVCNARNQGMDIAKGDFYCFVDSDDWVEPTYIEDFVTRVEDDYTVVIQDTYRDNDEHSERKFFGFEDESFVLSTDFAKMVKKNKFYFPGGYPWNKLFSAKIIKENQLRFDPAIRLGDDEKWNYEYFQFVKKFVFCSRPNYHYIYNPTSISNQARPFERELLRYQFRTKYFNFALENYGNKEEIRGIFIKEAEEFFRICIFDRIYKEKITRAERLERLKTIAALPKEDLYFLQSPIRMRNLDYTLLKNGQVGMMDFFKTLRLKMNK</sequence>
<dbReference type="EC" id="2.4.1.212" evidence="4"/>
<evidence type="ECO:0000313" key="5">
    <source>
        <dbReference type="Proteomes" id="UP000255515"/>
    </source>
</evidence>
<evidence type="ECO:0000256" key="2">
    <source>
        <dbReference type="ARBA" id="ARBA00022679"/>
    </source>
</evidence>
<dbReference type="Proteomes" id="UP000255515">
    <property type="component" value="Unassembled WGS sequence"/>
</dbReference>
<protein>
    <submittedName>
        <fullName evidence="4">Hyaluronan synthase</fullName>
        <ecNumber evidence="4">2.4.1.212</ecNumber>
    </submittedName>
</protein>
<dbReference type="InterPro" id="IPR001173">
    <property type="entry name" value="Glyco_trans_2-like"/>
</dbReference>
<dbReference type="EMBL" id="UFTJ01000001">
    <property type="protein sequence ID" value="SSZ47200.1"/>
    <property type="molecule type" value="Genomic_DNA"/>
</dbReference>